<gene>
    <name evidence="2" type="ORF">AUK18_02785</name>
</gene>
<protein>
    <recommendedName>
        <fullName evidence="1">DUF6922 domain-containing protein</fullName>
    </recommendedName>
</protein>
<dbReference type="EMBL" id="MNXQ01000052">
    <property type="protein sequence ID" value="OIP02953.1"/>
    <property type="molecule type" value="Genomic_DNA"/>
</dbReference>
<sequence>MIPSLPKYVTKYFWGDNLNELNWQNHQQYITQTILEKGDREAAEWLLQTTNKSALKQQLNSLKLSPKSANFWKIYLS</sequence>
<dbReference type="InterPro" id="IPR053830">
    <property type="entry name" value="DUF6922"/>
</dbReference>
<organism evidence="2 3">
    <name type="scientific">Candidatus Beckwithbacteria bacterium CG2_30_44_31</name>
    <dbReference type="NCBI Taxonomy" id="1805035"/>
    <lineage>
        <taxon>Bacteria</taxon>
        <taxon>Candidatus Beckwithiibacteriota</taxon>
    </lineage>
</organism>
<proteinExistence type="predicted"/>
<evidence type="ECO:0000259" key="1">
    <source>
        <dbReference type="Pfam" id="PF21956"/>
    </source>
</evidence>
<evidence type="ECO:0000313" key="2">
    <source>
        <dbReference type="EMBL" id="OIP02953.1"/>
    </source>
</evidence>
<dbReference type="Proteomes" id="UP000183605">
    <property type="component" value="Unassembled WGS sequence"/>
</dbReference>
<dbReference type="AlphaFoldDB" id="A0A1J5AWL8"/>
<dbReference type="Pfam" id="PF21956">
    <property type="entry name" value="DUF6922"/>
    <property type="match status" value="1"/>
</dbReference>
<reference evidence="2 3" key="1">
    <citation type="journal article" date="2016" name="Environ. Microbiol.">
        <title>Genomic resolution of a cold subsurface aquifer community provides metabolic insights for novel microbes adapted to high CO concentrations.</title>
        <authorList>
            <person name="Probst A.J."/>
            <person name="Castelle C.J."/>
            <person name="Singh A."/>
            <person name="Brown C.T."/>
            <person name="Anantharaman K."/>
            <person name="Sharon I."/>
            <person name="Hug L.A."/>
            <person name="Burstein D."/>
            <person name="Emerson J.B."/>
            <person name="Thomas B.C."/>
            <person name="Banfield J.F."/>
        </authorList>
    </citation>
    <scope>NUCLEOTIDE SEQUENCE [LARGE SCALE GENOMIC DNA]</scope>
    <source>
        <strain evidence="2">CG2_30_44_31</strain>
    </source>
</reference>
<accession>A0A1J5AWL8</accession>
<feature type="domain" description="DUF6922" evidence="1">
    <location>
        <begin position="11"/>
        <end position="49"/>
    </location>
</feature>
<name>A0A1J5AWL8_9BACT</name>
<evidence type="ECO:0000313" key="3">
    <source>
        <dbReference type="Proteomes" id="UP000183605"/>
    </source>
</evidence>
<comment type="caution">
    <text evidence="2">The sequence shown here is derived from an EMBL/GenBank/DDBJ whole genome shotgun (WGS) entry which is preliminary data.</text>
</comment>